<dbReference type="CDD" id="cd00038">
    <property type="entry name" value="CAP_ED"/>
    <property type="match status" value="1"/>
</dbReference>
<dbReference type="OrthoDB" id="2021138at2759"/>
<evidence type="ECO:0000313" key="3">
    <source>
        <dbReference type="Proteomes" id="UP000749559"/>
    </source>
</evidence>
<dbReference type="InterPro" id="IPR000595">
    <property type="entry name" value="cNMP-bd_dom"/>
</dbReference>
<feature type="compositionally biased region" description="Basic residues" evidence="1">
    <location>
        <begin position="649"/>
        <end position="663"/>
    </location>
</feature>
<feature type="region of interest" description="Disordered" evidence="1">
    <location>
        <begin position="570"/>
        <end position="622"/>
    </location>
</feature>
<evidence type="ECO:0000313" key="2">
    <source>
        <dbReference type="EMBL" id="CAH1788852.1"/>
    </source>
</evidence>
<keyword evidence="3" id="KW-1185">Reference proteome</keyword>
<protein>
    <submittedName>
        <fullName evidence="2">Uncharacterized protein</fullName>
    </submittedName>
</protein>
<dbReference type="InterPro" id="IPR018488">
    <property type="entry name" value="cNMP-bd_CS"/>
</dbReference>
<accession>A0A8J1Y3Z3</accession>
<dbReference type="EMBL" id="CAIIXF020000007">
    <property type="protein sequence ID" value="CAH1788852.1"/>
    <property type="molecule type" value="Genomic_DNA"/>
</dbReference>
<dbReference type="Proteomes" id="UP000749559">
    <property type="component" value="Unassembled WGS sequence"/>
</dbReference>
<dbReference type="SMART" id="SM00100">
    <property type="entry name" value="cNMP"/>
    <property type="match status" value="1"/>
</dbReference>
<feature type="region of interest" description="Disordered" evidence="1">
    <location>
        <begin position="644"/>
        <end position="729"/>
    </location>
</feature>
<feature type="compositionally biased region" description="Acidic residues" evidence="1">
    <location>
        <begin position="585"/>
        <end position="595"/>
    </location>
</feature>
<sequence>MNRWKHLGEKNKLKITTGNMYERVVRVISKDQISRTKAEVDVILPWLRKKSQLLNKMDKNVIISIIQNCVYQVNSKDDVVIKQGETGDSFFIILNGLVGVYIDSKKSGEDKPPPAEVPDKSKTEEEKAMEQLFGKQKKKLDKSKYGKCVVQFGGGKSFGELALIEPEAKRNATIICHEDTDFLVIHRELYNSTLKAFQEADYRDRHTFVETNPLFKKWPKKLKQLLKMSFIKELYSYDTKIVKQGDPIAGLHFIRRGQAKLVIEHARHDDQYMSMWPFHDSHDMFDLENIKRPKKAKEIRDHPRVGTPPARQHHVEVRRFEGYAAAEKLEKNKVITMCTMEEGEVVGDIEYINDLQTYHGNVICTVETEVYFLNWKNFDRLISKKNASTVASLRQGVICKLQSRAYTIQGDHVPLLRHLLFKMTDEQKPVQKKIPPLRTSKDLPEKDLLQAHLVEAFQNNRAEILAPFVPGSVYLREMMRDKAKIRESQHANKVKAGRAREKKKNKEQRKPRSLRQLREALMKRDMQEKAVNSEVASRFMKAVVNAQLAKGRPEQTADERVAEFEQRLAEMNYKPSGSPNSVKDDDVDSEGEIRDDDTIVSMETHPNNPKEERINSPNKLDLRPISEENTELLLLERIAEEAEAARLKSAPKSRLASRGKSRGQSRGLSGGRSRNHSRLASRGQSRGKSRGNSGAHSRLSSTKSMRSRVSDSIHLPSINHTPNSLVASEPLPLTRDDTHLTFITQSIIAQQEMTAKSEQAPSEAGTSISKMTGMTNMTGTSSVKRRKRKLKKKEIAVNALKQSPKMKFINAYVQTKIQHADKFPDFRDFETSDKTLSYLEKRLQNFHLRLEENIPHEEGRKLDVPILPRLKRYVRPDAILGAPKPGGKVLLKKQGCRFADSEFPIKHEHTKYHIVDTLPNYRQLEKTRYYMTLFMDNAMKAVDTHNPLKDKLSWN</sequence>
<organism evidence="2 3">
    <name type="scientific">Owenia fusiformis</name>
    <name type="common">Polychaete worm</name>
    <dbReference type="NCBI Taxonomy" id="6347"/>
    <lineage>
        <taxon>Eukaryota</taxon>
        <taxon>Metazoa</taxon>
        <taxon>Spiralia</taxon>
        <taxon>Lophotrochozoa</taxon>
        <taxon>Annelida</taxon>
        <taxon>Polychaeta</taxon>
        <taxon>Sedentaria</taxon>
        <taxon>Canalipalpata</taxon>
        <taxon>Sabellida</taxon>
        <taxon>Oweniida</taxon>
        <taxon>Oweniidae</taxon>
        <taxon>Owenia</taxon>
    </lineage>
</organism>
<feature type="region of interest" description="Disordered" evidence="1">
    <location>
        <begin position="484"/>
        <end position="513"/>
    </location>
</feature>
<reference evidence="2" key="1">
    <citation type="submission" date="2022-03" db="EMBL/GenBank/DDBJ databases">
        <authorList>
            <person name="Martin C."/>
        </authorList>
    </citation>
    <scope>NUCLEOTIDE SEQUENCE</scope>
</reference>
<dbReference type="SUPFAM" id="SSF51206">
    <property type="entry name" value="cAMP-binding domain-like"/>
    <property type="match status" value="2"/>
</dbReference>
<proteinExistence type="predicted"/>
<dbReference type="InterPro" id="IPR014710">
    <property type="entry name" value="RmlC-like_jellyroll"/>
</dbReference>
<feature type="region of interest" description="Disordered" evidence="1">
    <location>
        <begin position="753"/>
        <end position="789"/>
    </location>
</feature>
<dbReference type="PANTHER" id="PTHR23011">
    <property type="entry name" value="CYCLIC NUCLEOTIDE-BINDING DOMAIN CONTAINING PROTEIN"/>
    <property type="match status" value="1"/>
</dbReference>
<evidence type="ECO:0000256" key="1">
    <source>
        <dbReference type="SAM" id="MobiDB-lite"/>
    </source>
</evidence>
<dbReference type="InterPro" id="IPR018490">
    <property type="entry name" value="cNMP-bd_dom_sf"/>
</dbReference>
<feature type="compositionally biased region" description="Low complexity" evidence="1">
    <location>
        <begin position="771"/>
        <end position="780"/>
    </location>
</feature>
<feature type="compositionally biased region" description="Polar residues" evidence="1">
    <location>
        <begin position="753"/>
        <end position="770"/>
    </location>
</feature>
<feature type="compositionally biased region" description="Basic residues" evidence="1">
    <location>
        <begin position="492"/>
        <end position="513"/>
    </location>
</feature>
<dbReference type="PROSITE" id="PS00888">
    <property type="entry name" value="CNMP_BINDING_1"/>
    <property type="match status" value="1"/>
</dbReference>
<dbReference type="PANTHER" id="PTHR23011:SF28">
    <property type="entry name" value="CYCLIC NUCLEOTIDE-BINDING DOMAIN CONTAINING PROTEIN"/>
    <property type="match status" value="1"/>
</dbReference>
<dbReference type="Gene3D" id="2.60.120.10">
    <property type="entry name" value="Jelly Rolls"/>
    <property type="match status" value="2"/>
</dbReference>
<dbReference type="PROSITE" id="PS50042">
    <property type="entry name" value="CNMP_BINDING_3"/>
    <property type="match status" value="1"/>
</dbReference>
<feature type="compositionally biased region" description="Basic and acidic residues" evidence="1">
    <location>
        <begin position="608"/>
        <end position="622"/>
    </location>
</feature>
<dbReference type="AlphaFoldDB" id="A0A8J1Y3Z3"/>
<feature type="compositionally biased region" description="Basic residues" evidence="1">
    <location>
        <begin position="673"/>
        <end position="689"/>
    </location>
</feature>
<name>A0A8J1Y3Z3_OWEFU</name>
<feature type="region of interest" description="Disordered" evidence="1">
    <location>
        <begin position="105"/>
        <end position="124"/>
    </location>
</feature>
<feature type="compositionally biased region" description="Polar residues" evidence="1">
    <location>
        <begin position="690"/>
        <end position="704"/>
    </location>
</feature>
<gene>
    <name evidence="2" type="ORF">OFUS_LOCUS14309</name>
</gene>
<comment type="caution">
    <text evidence="2">The sequence shown here is derived from an EMBL/GenBank/DDBJ whole genome shotgun (WGS) entry which is preliminary data.</text>
</comment>